<name>A0ABM0JFE0_APLCA</name>
<dbReference type="PANTHER" id="PTHR10704">
    <property type="entry name" value="CARBOHYDRATE SULFOTRANSFERASE"/>
    <property type="match status" value="1"/>
</dbReference>
<sequence length="189" mass="21639">MRWAKKMLLENPNSKVLFLLRDPRAVMMSQMHRLENPMKLNFTENLTYFCKYLGDDIEHAEILSNLFPGRVKVAHYEIGAMSPLLYTEALYKFIGLNMTDEVTQYVKSITNASHDEIGFGLGIVRKNSTEAVYSWRHTNSYKHAKLVDKMCGGLYGKLGYKMVSTKEELLSDTSLLVEPENPSMFVTTP</sequence>
<protein>
    <submittedName>
        <fullName evidence="2">Carbohydrate sulfotransferase 3</fullName>
    </submittedName>
</protein>
<accession>A0ABM0JFE0</accession>
<dbReference type="PANTHER" id="PTHR10704:SF44">
    <property type="entry name" value="LD35051P-RELATED"/>
    <property type="match status" value="1"/>
</dbReference>
<dbReference type="Proteomes" id="UP000694888">
    <property type="component" value="Unplaced"/>
</dbReference>
<dbReference type="InterPro" id="IPR051135">
    <property type="entry name" value="Gal/GlcNAc/GalNAc_ST"/>
</dbReference>
<evidence type="ECO:0000313" key="1">
    <source>
        <dbReference type="Proteomes" id="UP000694888"/>
    </source>
</evidence>
<organism evidence="1 2">
    <name type="scientific">Aplysia californica</name>
    <name type="common">California sea hare</name>
    <dbReference type="NCBI Taxonomy" id="6500"/>
    <lineage>
        <taxon>Eukaryota</taxon>
        <taxon>Metazoa</taxon>
        <taxon>Spiralia</taxon>
        <taxon>Lophotrochozoa</taxon>
        <taxon>Mollusca</taxon>
        <taxon>Gastropoda</taxon>
        <taxon>Heterobranchia</taxon>
        <taxon>Euthyneura</taxon>
        <taxon>Tectipleura</taxon>
        <taxon>Aplysiida</taxon>
        <taxon>Aplysioidea</taxon>
        <taxon>Aplysiidae</taxon>
        <taxon>Aplysia</taxon>
    </lineage>
</organism>
<evidence type="ECO:0000313" key="2">
    <source>
        <dbReference type="RefSeq" id="XP_005092438.2"/>
    </source>
</evidence>
<gene>
    <name evidence="2" type="primary">LOC101855169</name>
</gene>
<dbReference type="GeneID" id="101855169"/>
<dbReference type="RefSeq" id="XP_005092438.2">
    <property type="nucleotide sequence ID" value="XM_005092381.3"/>
</dbReference>
<reference evidence="2" key="1">
    <citation type="submission" date="2025-08" db="UniProtKB">
        <authorList>
            <consortium name="RefSeq"/>
        </authorList>
    </citation>
    <scope>IDENTIFICATION</scope>
</reference>
<keyword evidence="1" id="KW-1185">Reference proteome</keyword>
<dbReference type="SUPFAM" id="SSF52540">
    <property type="entry name" value="P-loop containing nucleoside triphosphate hydrolases"/>
    <property type="match status" value="1"/>
</dbReference>
<proteinExistence type="predicted"/>
<dbReference type="InterPro" id="IPR027417">
    <property type="entry name" value="P-loop_NTPase"/>
</dbReference>
<dbReference type="Gene3D" id="3.40.50.300">
    <property type="entry name" value="P-loop containing nucleotide triphosphate hydrolases"/>
    <property type="match status" value="1"/>
</dbReference>